<sequence>MTDQTARVATVLTDDATVQGQSRAVRWGLYLAQHGVPSNLPTDFGLGRHPGNHRIEQAAGLCLADVPRPRPAGPVELETRPDPCTRCNEIGHFATVRLTADPERGLRGAHEGLHEVCPCCAFPQGKAGLYDVMRGQARTSGYVGVELRQPNGRWV</sequence>
<keyword evidence="2" id="KW-1185">Reference proteome</keyword>
<accession>A0ABU5RJZ3</accession>
<dbReference type="RefSeq" id="WP_323335013.1">
    <property type="nucleotide sequence ID" value="NZ_JAYFSI010000014.1"/>
</dbReference>
<evidence type="ECO:0008006" key="3">
    <source>
        <dbReference type="Google" id="ProtNLM"/>
    </source>
</evidence>
<evidence type="ECO:0000313" key="2">
    <source>
        <dbReference type="Proteomes" id="UP001304298"/>
    </source>
</evidence>
<name>A0ABU5RJZ3_9PSEU</name>
<evidence type="ECO:0000313" key="1">
    <source>
        <dbReference type="EMBL" id="MEA5366044.1"/>
    </source>
</evidence>
<comment type="caution">
    <text evidence="1">The sequence shown here is derived from an EMBL/GenBank/DDBJ whole genome shotgun (WGS) entry which is preliminary data.</text>
</comment>
<dbReference type="Proteomes" id="UP001304298">
    <property type="component" value="Unassembled WGS sequence"/>
</dbReference>
<dbReference type="EMBL" id="JAYFSI010000014">
    <property type="protein sequence ID" value="MEA5366044.1"/>
    <property type="molecule type" value="Genomic_DNA"/>
</dbReference>
<reference evidence="1 2" key="1">
    <citation type="submission" date="2023-12" db="EMBL/GenBank/DDBJ databases">
        <title>Amycolatopsis sp. V23-08.</title>
        <authorList>
            <person name="Somphong A."/>
        </authorList>
    </citation>
    <scope>NUCLEOTIDE SEQUENCE [LARGE SCALE GENOMIC DNA]</scope>
    <source>
        <strain evidence="1 2">V23-08</strain>
    </source>
</reference>
<organism evidence="1 2">
    <name type="scientific">Amycolatopsis heterodermiae</name>
    <dbReference type="NCBI Taxonomy" id="3110235"/>
    <lineage>
        <taxon>Bacteria</taxon>
        <taxon>Bacillati</taxon>
        <taxon>Actinomycetota</taxon>
        <taxon>Actinomycetes</taxon>
        <taxon>Pseudonocardiales</taxon>
        <taxon>Pseudonocardiaceae</taxon>
        <taxon>Amycolatopsis</taxon>
    </lineage>
</organism>
<protein>
    <recommendedName>
        <fullName evidence="3">HNH endonuclease</fullName>
    </recommendedName>
</protein>
<gene>
    <name evidence="1" type="ORF">VA596_41405</name>
</gene>
<proteinExistence type="predicted"/>